<dbReference type="InterPro" id="IPR013325">
    <property type="entry name" value="RNA_pol_sigma_r2"/>
</dbReference>
<evidence type="ECO:0000313" key="2">
    <source>
        <dbReference type="Proteomes" id="UP000606172"/>
    </source>
</evidence>
<evidence type="ECO:0000313" key="1">
    <source>
        <dbReference type="EMBL" id="GII97087.1"/>
    </source>
</evidence>
<keyword evidence="2" id="KW-1185">Reference proteome</keyword>
<dbReference type="Proteomes" id="UP000606172">
    <property type="component" value="Unassembled WGS sequence"/>
</dbReference>
<dbReference type="AlphaFoldDB" id="A0A919RNM1"/>
<accession>A0A919RNM1</accession>
<protein>
    <recommendedName>
        <fullName evidence="3">RNA polymerase sigma-70 region 2 domain-containing protein</fullName>
    </recommendedName>
</protein>
<proteinExistence type="predicted"/>
<reference evidence="1" key="1">
    <citation type="submission" date="2021-01" db="EMBL/GenBank/DDBJ databases">
        <title>Whole genome shotgun sequence of Sinosporangium siamense NBRC 109515.</title>
        <authorList>
            <person name="Komaki H."/>
            <person name="Tamura T."/>
        </authorList>
    </citation>
    <scope>NUCLEOTIDE SEQUENCE</scope>
    <source>
        <strain evidence="1">NBRC 109515</strain>
    </source>
</reference>
<name>A0A919RNM1_9ACTN</name>
<dbReference type="EMBL" id="BOOW01000054">
    <property type="protein sequence ID" value="GII97087.1"/>
    <property type="molecule type" value="Genomic_DNA"/>
</dbReference>
<organism evidence="1 2">
    <name type="scientific">Sinosporangium siamense</name>
    <dbReference type="NCBI Taxonomy" id="1367973"/>
    <lineage>
        <taxon>Bacteria</taxon>
        <taxon>Bacillati</taxon>
        <taxon>Actinomycetota</taxon>
        <taxon>Actinomycetes</taxon>
        <taxon>Streptosporangiales</taxon>
        <taxon>Streptosporangiaceae</taxon>
        <taxon>Sinosporangium</taxon>
    </lineage>
</organism>
<gene>
    <name evidence="1" type="ORF">Ssi02_73180</name>
</gene>
<dbReference type="RefSeq" id="WP_204032455.1">
    <property type="nucleotide sequence ID" value="NZ_BOOW01000054.1"/>
</dbReference>
<comment type="caution">
    <text evidence="1">The sequence shown here is derived from an EMBL/GenBank/DDBJ whole genome shotgun (WGS) entry which is preliminary data.</text>
</comment>
<dbReference type="GO" id="GO:0003700">
    <property type="term" value="F:DNA-binding transcription factor activity"/>
    <property type="evidence" value="ECO:0007669"/>
    <property type="project" value="InterPro"/>
</dbReference>
<evidence type="ECO:0008006" key="3">
    <source>
        <dbReference type="Google" id="ProtNLM"/>
    </source>
</evidence>
<dbReference type="SUPFAM" id="SSF88946">
    <property type="entry name" value="Sigma2 domain of RNA polymerase sigma factors"/>
    <property type="match status" value="1"/>
</dbReference>
<sequence length="66" mass="7307">MIDKEAIGRIFREEYGRSLAALISLLGDIDVAEDALQEACTLALGRWPVEGPPRDFLHSGGRTPRR</sequence>
<dbReference type="GO" id="GO:0006352">
    <property type="term" value="P:DNA-templated transcription initiation"/>
    <property type="evidence" value="ECO:0007669"/>
    <property type="project" value="InterPro"/>
</dbReference>